<reference evidence="1" key="1">
    <citation type="submission" date="2022-06" db="EMBL/GenBank/DDBJ databases">
        <title>Lutimaribacter sp. EGI FJ00013, a novel bacterium isolated from a salt lake sediment enrichment.</title>
        <authorList>
            <person name="Gao L."/>
            <person name="Fang B.-Z."/>
            <person name="Li W.-J."/>
        </authorList>
    </citation>
    <scope>NUCLEOTIDE SEQUENCE</scope>
    <source>
        <strain evidence="1">EGI FJ00013</strain>
    </source>
</reference>
<dbReference type="EMBL" id="JAMQGO010000001">
    <property type="protein sequence ID" value="MCM2560736.1"/>
    <property type="molecule type" value="Genomic_DNA"/>
</dbReference>
<protein>
    <submittedName>
        <fullName evidence="1">Uncharacterized protein</fullName>
    </submittedName>
</protein>
<name>A0ACC5ZSI1_9RHOB</name>
<gene>
    <name evidence="1" type="ORF">M8744_01135</name>
</gene>
<evidence type="ECO:0000313" key="2">
    <source>
        <dbReference type="Proteomes" id="UP001203036"/>
    </source>
</evidence>
<organism evidence="1 2">
    <name type="scientific">Lutimaribacter degradans</name>
    <dbReference type="NCBI Taxonomy" id="2945989"/>
    <lineage>
        <taxon>Bacteria</taxon>
        <taxon>Pseudomonadati</taxon>
        <taxon>Pseudomonadota</taxon>
        <taxon>Alphaproteobacteria</taxon>
        <taxon>Rhodobacterales</taxon>
        <taxon>Roseobacteraceae</taxon>
        <taxon>Lutimaribacter</taxon>
    </lineage>
</organism>
<evidence type="ECO:0000313" key="1">
    <source>
        <dbReference type="EMBL" id="MCM2560736.1"/>
    </source>
</evidence>
<keyword evidence="2" id="KW-1185">Reference proteome</keyword>
<dbReference type="Proteomes" id="UP001203036">
    <property type="component" value="Unassembled WGS sequence"/>
</dbReference>
<proteinExistence type="predicted"/>
<sequence>MVSIPLPVRFSWYAYHVTATAMETQLRMTHAMWMAMLQAHPLAPHDLKKVEKVVATPASRSKAAKTRKRATKPKTAKRSPAAGPESPAPGTQRRRRAPSAPPQMPSGRFDA</sequence>
<comment type="caution">
    <text evidence="1">The sequence shown here is derived from an EMBL/GenBank/DDBJ whole genome shotgun (WGS) entry which is preliminary data.</text>
</comment>
<accession>A0ACC5ZSI1</accession>